<keyword evidence="1" id="KW-0479">Metal-binding</keyword>
<accession>A0A495Y2P0</accession>
<proteinExistence type="predicted"/>
<dbReference type="AlphaFoldDB" id="A0A495Y2P0"/>
<dbReference type="Pfam" id="PF01258">
    <property type="entry name" value="zf-dskA_traR"/>
    <property type="match status" value="1"/>
</dbReference>
<keyword evidence="3" id="KW-0862">Zinc</keyword>
<dbReference type="GO" id="GO:0008270">
    <property type="term" value="F:zinc ion binding"/>
    <property type="evidence" value="ECO:0007669"/>
    <property type="project" value="UniProtKB-KW"/>
</dbReference>
<feature type="zinc finger region" description="dksA C4-type" evidence="4">
    <location>
        <begin position="112"/>
        <end position="136"/>
    </location>
</feature>
<keyword evidence="2" id="KW-0863">Zinc-finger</keyword>
<dbReference type="RefSeq" id="WP_121034821.1">
    <property type="nucleotide sequence ID" value="NZ_RBXT01000001.1"/>
</dbReference>
<evidence type="ECO:0000256" key="1">
    <source>
        <dbReference type="ARBA" id="ARBA00022723"/>
    </source>
</evidence>
<dbReference type="PANTHER" id="PTHR33823">
    <property type="entry name" value="RNA POLYMERASE-BINDING TRANSCRIPTION FACTOR DKSA-RELATED"/>
    <property type="match status" value="1"/>
</dbReference>
<feature type="region of interest" description="Disordered" evidence="5">
    <location>
        <begin position="1"/>
        <end position="31"/>
    </location>
</feature>
<protein>
    <submittedName>
        <fullName evidence="7">TraR/DksA family transcriptional regulator</fullName>
    </submittedName>
</protein>
<keyword evidence="8" id="KW-1185">Reference proteome</keyword>
<dbReference type="Gene3D" id="1.20.120.910">
    <property type="entry name" value="DksA, coiled-coil domain"/>
    <property type="match status" value="1"/>
</dbReference>
<organism evidence="7 8">
    <name type="scientific">Terracoccus luteus</name>
    <dbReference type="NCBI Taxonomy" id="53356"/>
    <lineage>
        <taxon>Bacteria</taxon>
        <taxon>Bacillati</taxon>
        <taxon>Actinomycetota</taxon>
        <taxon>Actinomycetes</taxon>
        <taxon>Micrococcales</taxon>
        <taxon>Intrasporangiaceae</taxon>
        <taxon>Terracoccus</taxon>
    </lineage>
</organism>
<dbReference type="SUPFAM" id="SSF57716">
    <property type="entry name" value="Glucocorticoid receptor-like (DNA-binding domain)"/>
    <property type="match status" value="1"/>
</dbReference>
<evidence type="ECO:0000313" key="8">
    <source>
        <dbReference type="Proteomes" id="UP000278440"/>
    </source>
</evidence>
<evidence type="ECO:0000259" key="6">
    <source>
        <dbReference type="Pfam" id="PF01258"/>
    </source>
</evidence>
<comment type="caution">
    <text evidence="7">The sequence shown here is derived from an EMBL/GenBank/DDBJ whole genome shotgun (WGS) entry which is preliminary data.</text>
</comment>
<evidence type="ECO:0000256" key="3">
    <source>
        <dbReference type="ARBA" id="ARBA00022833"/>
    </source>
</evidence>
<evidence type="ECO:0000256" key="5">
    <source>
        <dbReference type="SAM" id="MobiDB-lite"/>
    </source>
</evidence>
<dbReference type="PANTHER" id="PTHR33823:SF4">
    <property type="entry name" value="GENERAL STRESS PROTEIN 16O"/>
    <property type="match status" value="1"/>
</dbReference>
<dbReference type="EMBL" id="RBXT01000001">
    <property type="protein sequence ID" value="RKT80029.1"/>
    <property type="molecule type" value="Genomic_DNA"/>
</dbReference>
<name>A0A495Y2P0_9MICO</name>
<sequence>MPERPLPEPGADVRGDARDDSDGEPGGLDDAVVRLVADREATTERVAALQRGFDVVVQAADGANADDEHDPEGSTIAYERSQLSALAAAAQGHLDEVEQALARVHEGTYGRCVVCGVTIAPGRLEARPTARTCIDHADRGRRR</sequence>
<dbReference type="Proteomes" id="UP000278440">
    <property type="component" value="Unassembled WGS sequence"/>
</dbReference>
<evidence type="ECO:0000256" key="4">
    <source>
        <dbReference type="PROSITE-ProRule" id="PRU00510"/>
    </source>
</evidence>
<dbReference type="OrthoDB" id="1121111at2"/>
<reference evidence="7 8" key="1">
    <citation type="submission" date="2018-10" db="EMBL/GenBank/DDBJ databases">
        <title>Sequencing the genomes of 1000 actinobacteria strains.</title>
        <authorList>
            <person name="Klenk H.-P."/>
        </authorList>
    </citation>
    <scope>NUCLEOTIDE SEQUENCE [LARGE SCALE GENOMIC DNA]</scope>
    <source>
        <strain evidence="7 8">DSM 44267</strain>
    </source>
</reference>
<gene>
    <name evidence="7" type="ORF">DFJ68_3508</name>
</gene>
<evidence type="ECO:0000256" key="2">
    <source>
        <dbReference type="ARBA" id="ARBA00022771"/>
    </source>
</evidence>
<dbReference type="InterPro" id="IPR000962">
    <property type="entry name" value="Znf_DskA_TraR"/>
</dbReference>
<dbReference type="PROSITE" id="PS51128">
    <property type="entry name" value="ZF_DKSA_2"/>
    <property type="match status" value="1"/>
</dbReference>
<feature type="domain" description="Zinc finger DksA/TraR C4-type" evidence="6">
    <location>
        <begin position="107"/>
        <end position="135"/>
    </location>
</feature>
<evidence type="ECO:0000313" key="7">
    <source>
        <dbReference type="EMBL" id="RKT80029.1"/>
    </source>
</evidence>
<feature type="compositionally biased region" description="Basic and acidic residues" evidence="5">
    <location>
        <begin position="1"/>
        <end position="20"/>
    </location>
</feature>